<evidence type="ECO:0000256" key="1">
    <source>
        <dbReference type="SAM" id="MobiDB-lite"/>
    </source>
</evidence>
<proteinExistence type="predicted"/>
<dbReference type="EMBL" id="JAIWYP010000014">
    <property type="protein sequence ID" value="KAH3709237.1"/>
    <property type="molecule type" value="Genomic_DNA"/>
</dbReference>
<evidence type="ECO:0000313" key="2">
    <source>
        <dbReference type="EMBL" id="KAH3709237.1"/>
    </source>
</evidence>
<sequence length="181" mass="20765">MEIPCKSRKREAFAEIIKDIDVKVLSGETLVISDLRVKANGYIATSDSPFTNKEIRLRLINHYGLCLIFLESKGSASTVFYMEGKKQISDCTSSQKDKVCIDRCAEIIQTELKNCDFELNEKFCDAVDLKESWENTKIPELLLRFLGKVFNFDSKFYYEEQGEETDGDNDYPNRKGNSIQV</sequence>
<comment type="caution">
    <text evidence="2">The sequence shown here is derived from an EMBL/GenBank/DDBJ whole genome shotgun (WGS) entry which is preliminary data.</text>
</comment>
<feature type="region of interest" description="Disordered" evidence="1">
    <location>
        <begin position="161"/>
        <end position="181"/>
    </location>
</feature>
<dbReference type="AlphaFoldDB" id="A0A9D3YZN6"/>
<reference evidence="2" key="1">
    <citation type="journal article" date="2019" name="bioRxiv">
        <title>The Genome of the Zebra Mussel, Dreissena polymorpha: A Resource for Invasive Species Research.</title>
        <authorList>
            <person name="McCartney M.A."/>
            <person name="Auch B."/>
            <person name="Kono T."/>
            <person name="Mallez S."/>
            <person name="Zhang Y."/>
            <person name="Obille A."/>
            <person name="Becker A."/>
            <person name="Abrahante J.E."/>
            <person name="Garbe J."/>
            <person name="Badalamenti J.P."/>
            <person name="Herman A."/>
            <person name="Mangelson H."/>
            <person name="Liachko I."/>
            <person name="Sullivan S."/>
            <person name="Sone E.D."/>
            <person name="Koren S."/>
            <person name="Silverstein K.A.T."/>
            <person name="Beckman K.B."/>
            <person name="Gohl D.M."/>
        </authorList>
    </citation>
    <scope>NUCLEOTIDE SEQUENCE</scope>
    <source>
        <strain evidence="2">Duluth1</strain>
        <tissue evidence="2">Whole animal</tissue>
    </source>
</reference>
<keyword evidence="3" id="KW-1185">Reference proteome</keyword>
<gene>
    <name evidence="2" type="ORF">DPMN_068699</name>
</gene>
<evidence type="ECO:0000313" key="3">
    <source>
        <dbReference type="Proteomes" id="UP000828390"/>
    </source>
</evidence>
<name>A0A9D3YZN6_DREPO</name>
<reference evidence="2" key="2">
    <citation type="submission" date="2020-11" db="EMBL/GenBank/DDBJ databases">
        <authorList>
            <person name="McCartney M.A."/>
            <person name="Auch B."/>
            <person name="Kono T."/>
            <person name="Mallez S."/>
            <person name="Becker A."/>
            <person name="Gohl D.M."/>
            <person name="Silverstein K.A.T."/>
            <person name="Koren S."/>
            <person name="Bechman K.B."/>
            <person name="Herman A."/>
            <person name="Abrahante J.E."/>
            <person name="Garbe J."/>
        </authorList>
    </citation>
    <scope>NUCLEOTIDE SEQUENCE</scope>
    <source>
        <strain evidence="2">Duluth1</strain>
        <tissue evidence="2">Whole animal</tissue>
    </source>
</reference>
<organism evidence="2 3">
    <name type="scientific">Dreissena polymorpha</name>
    <name type="common">Zebra mussel</name>
    <name type="synonym">Mytilus polymorpha</name>
    <dbReference type="NCBI Taxonomy" id="45954"/>
    <lineage>
        <taxon>Eukaryota</taxon>
        <taxon>Metazoa</taxon>
        <taxon>Spiralia</taxon>
        <taxon>Lophotrochozoa</taxon>
        <taxon>Mollusca</taxon>
        <taxon>Bivalvia</taxon>
        <taxon>Autobranchia</taxon>
        <taxon>Heteroconchia</taxon>
        <taxon>Euheterodonta</taxon>
        <taxon>Imparidentia</taxon>
        <taxon>Neoheterodontei</taxon>
        <taxon>Myida</taxon>
        <taxon>Dreissenoidea</taxon>
        <taxon>Dreissenidae</taxon>
        <taxon>Dreissena</taxon>
    </lineage>
</organism>
<protein>
    <submittedName>
        <fullName evidence="2">Uncharacterized protein</fullName>
    </submittedName>
</protein>
<accession>A0A9D3YZN6</accession>
<dbReference type="Proteomes" id="UP000828390">
    <property type="component" value="Unassembled WGS sequence"/>
</dbReference>